<dbReference type="InterPro" id="IPR007941">
    <property type="entry name" value="DUF726"/>
</dbReference>
<feature type="compositionally biased region" description="Polar residues" evidence="6">
    <location>
        <begin position="1"/>
        <end position="10"/>
    </location>
</feature>
<evidence type="ECO:0000256" key="7">
    <source>
        <dbReference type="SAM" id="Phobius"/>
    </source>
</evidence>
<dbReference type="InterPro" id="IPR029058">
    <property type="entry name" value="AB_hydrolase_fold"/>
</dbReference>
<evidence type="ECO:0000313" key="9">
    <source>
        <dbReference type="Proteomes" id="UP000002254"/>
    </source>
</evidence>
<feature type="transmembrane region" description="Helical" evidence="7">
    <location>
        <begin position="156"/>
        <end position="182"/>
    </location>
</feature>
<dbReference type="AlphaFoldDB" id="A0A8P0NGS6"/>
<comment type="similarity">
    <text evidence="2">Belongs to the TMCO4 family.</text>
</comment>
<protein>
    <submittedName>
        <fullName evidence="8">Transmembrane and coiled-coil domains 4</fullName>
    </submittedName>
</protein>
<keyword evidence="3 7" id="KW-0812">Transmembrane</keyword>
<reference evidence="8 9" key="1">
    <citation type="journal article" date="2005" name="Nature">
        <title>Genome sequence, comparative analysis and haplotype structure of the domestic dog.</title>
        <authorList>
            <consortium name="Broad Sequencing Platform"/>
            <person name="Lindblad-Toh K."/>
            <person name="Wade C.M."/>
            <person name="Mikkelsen T.S."/>
            <person name="Karlsson E.K."/>
            <person name="Jaffe D.B."/>
            <person name="Kamal M."/>
            <person name="Clamp M."/>
            <person name="Chang J.L."/>
            <person name="Kulbokas E.J. III"/>
            <person name="Zody M.C."/>
            <person name="Mauceli E."/>
            <person name="Xie X."/>
            <person name="Breen M."/>
            <person name="Wayne R.K."/>
            <person name="Ostrander E.A."/>
            <person name="Ponting C.P."/>
            <person name="Galibert F."/>
            <person name="Smith D.R."/>
            <person name="DeJong P.J."/>
            <person name="Kirkness E."/>
            <person name="Alvarez P."/>
            <person name="Biagi T."/>
            <person name="Brockman W."/>
            <person name="Butler J."/>
            <person name="Chin C.W."/>
            <person name="Cook A."/>
            <person name="Cuff J."/>
            <person name="Daly M.J."/>
            <person name="DeCaprio D."/>
            <person name="Gnerre S."/>
            <person name="Grabherr M."/>
            <person name="Kellis M."/>
            <person name="Kleber M."/>
            <person name="Bardeleben C."/>
            <person name="Goodstadt L."/>
            <person name="Heger A."/>
            <person name="Hitte C."/>
            <person name="Kim L."/>
            <person name="Koepfli K.P."/>
            <person name="Parker H.G."/>
            <person name="Pollinger J.P."/>
            <person name="Searle S.M."/>
            <person name="Sutter N.B."/>
            <person name="Thomas R."/>
            <person name="Webber C."/>
            <person name="Baldwin J."/>
            <person name="Abebe A."/>
            <person name="Abouelleil A."/>
            <person name="Aftuck L."/>
            <person name="Ait-Zahra M."/>
            <person name="Aldredge T."/>
            <person name="Allen N."/>
            <person name="An P."/>
            <person name="Anderson S."/>
            <person name="Antoine C."/>
            <person name="Arachchi H."/>
            <person name="Aslam A."/>
            <person name="Ayotte L."/>
            <person name="Bachantsang P."/>
            <person name="Barry A."/>
            <person name="Bayul T."/>
            <person name="Benamara M."/>
            <person name="Berlin A."/>
            <person name="Bessette D."/>
            <person name="Blitshteyn B."/>
            <person name="Bloom T."/>
            <person name="Blye J."/>
            <person name="Boguslavskiy L."/>
            <person name="Bonnet C."/>
            <person name="Boukhgalter B."/>
            <person name="Brown A."/>
            <person name="Cahill P."/>
            <person name="Calixte N."/>
            <person name="Camarata J."/>
            <person name="Cheshatsang Y."/>
            <person name="Chu J."/>
            <person name="Citroen M."/>
            <person name="Collymore A."/>
            <person name="Cooke P."/>
            <person name="Dawoe T."/>
            <person name="Daza R."/>
            <person name="Decktor K."/>
            <person name="DeGray S."/>
            <person name="Dhargay N."/>
            <person name="Dooley K."/>
            <person name="Dooley K."/>
            <person name="Dorje P."/>
            <person name="Dorjee K."/>
            <person name="Dorris L."/>
            <person name="Duffey N."/>
            <person name="Dupes A."/>
            <person name="Egbiremolen O."/>
            <person name="Elong R."/>
            <person name="Falk J."/>
            <person name="Farina A."/>
            <person name="Faro S."/>
            <person name="Ferguson D."/>
            <person name="Ferreira P."/>
            <person name="Fisher S."/>
            <person name="FitzGerald M."/>
            <person name="Foley K."/>
            <person name="Foley C."/>
            <person name="Franke A."/>
            <person name="Friedrich D."/>
            <person name="Gage D."/>
            <person name="Garber M."/>
            <person name="Gearin G."/>
            <person name="Giannoukos G."/>
            <person name="Goode T."/>
            <person name="Goyette A."/>
            <person name="Graham J."/>
            <person name="Grandbois E."/>
            <person name="Gyaltsen K."/>
            <person name="Hafez N."/>
            <person name="Hagopian D."/>
            <person name="Hagos B."/>
            <person name="Hall J."/>
            <person name="Healy C."/>
            <person name="Hegarty R."/>
            <person name="Honan T."/>
            <person name="Horn A."/>
            <person name="Houde N."/>
            <person name="Hughes L."/>
            <person name="Hunnicutt L."/>
            <person name="Husby M."/>
            <person name="Jester B."/>
            <person name="Jones C."/>
            <person name="Kamat A."/>
            <person name="Kanga B."/>
            <person name="Kells C."/>
            <person name="Khazanovich D."/>
            <person name="Kieu A.C."/>
            <person name="Kisner P."/>
            <person name="Kumar M."/>
            <person name="Lance K."/>
            <person name="Landers T."/>
            <person name="Lara M."/>
            <person name="Lee W."/>
            <person name="Leger J.P."/>
            <person name="Lennon N."/>
            <person name="Leuper L."/>
            <person name="LeVine S."/>
            <person name="Liu J."/>
            <person name="Liu X."/>
            <person name="Lokyitsang Y."/>
            <person name="Lokyitsang T."/>
            <person name="Lui A."/>
            <person name="Macdonald J."/>
            <person name="Major J."/>
            <person name="Marabella R."/>
            <person name="Maru K."/>
            <person name="Matthews C."/>
            <person name="McDonough S."/>
            <person name="Mehta T."/>
            <person name="Meldrim J."/>
            <person name="Melnikov A."/>
            <person name="Meneus L."/>
            <person name="Mihalev A."/>
            <person name="Mihova T."/>
            <person name="Miller K."/>
            <person name="Mittelman R."/>
            <person name="Mlenga V."/>
            <person name="Mulrain L."/>
            <person name="Munson G."/>
            <person name="Navidi A."/>
            <person name="Naylor J."/>
            <person name="Nguyen T."/>
            <person name="Nguyen N."/>
            <person name="Nguyen C."/>
            <person name="Nguyen T."/>
            <person name="Nicol R."/>
            <person name="Norbu N."/>
            <person name="Norbu C."/>
            <person name="Novod N."/>
            <person name="Nyima T."/>
            <person name="Olandt P."/>
            <person name="O'Neill B."/>
            <person name="O'Neill K."/>
            <person name="Osman S."/>
            <person name="Oyono L."/>
            <person name="Patti C."/>
            <person name="Perrin D."/>
            <person name="Phunkhang P."/>
            <person name="Pierre F."/>
            <person name="Priest M."/>
            <person name="Rachupka A."/>
            <person name="Raghuraman S."/>
            <person name="Rameau R."/>
            <person name="Ray V."/>
            <person name="Raymond C."/>
            <person name="Rege F."/>
            <person name="Rise C."/>
            <person name="Rogers J."/>
            <person name="Rogov P."/>
            <person name="Sahalie J."/>
            <person name="Settipalli S."/>
            <person name="Sharpe T."/>
            <person name="Shea T."/>
            <person name="Sheehan M."/>
            <person name="Sherpa N."/>
            <person name="Shi J."/>
            <person name="Shih D."/>
            <person name="Sloan J."/>
            <person name="Smith C."/>
            <person name="Sparrow T."/>
            <person name="Stalker J."/>
            <person name="Stange-Thomann N."/>
            <person name="Stavropoulos S."/>
            <person name="Stone C."/>
            <person name="Stone S."/>
            <person name="Sykes S."/>
            <person name="Tchuinga P."/>
            <person name="Tenzing P."/>
            <person name="Tesfaye S."/>
            <person name="Thoulutsang D."/>
            <person name="Thoulutsang Y."/>
            <person name="Topham K."/>
            <person name="Topping I."/>
            <person name="Tsamla T."/>
            <person name="Vassiliev H."/>
            <person name="Venkataraman V."/>
            <person name="Vo A."/>
            <person name="Wangchuk T."/>
            <person name="Wangdi T."/>
            <person name="Weiand M."/>
            <person name="Wilkinson J."/>
            <person name="Wilson A."/>
            <person name="Yadav S."/>
            <person name="Yang S."/>
            <person name="Yang X."/>
            <person name="Young G."/>
            <person name="Yu Q."/>
            <person name="Zainoun J."/>
            <person name="Zembek L."/>
            <person name="Zimmer A."/>
            <person name="Lander E.S."/>
        </authorList>
    </citation>
    <scope>NUCLEOTIDE SEQUENCE [LARGE SCALE GENOMIC DNA]</scope>
    <source>
        <strain evidence="8">Boxer</strain>
    </source>
</reference>
<feature type="region of interest" description="Disordered" evidence="6">
    <location>
        <begin position="1"/>
        <end position="25"/>
    </location>
</feature>
<sequence length="590" mass="63047">VATGDRSSQRLPPMAEPAVEGEPHLPTGRELAEANRFAYAALCGISLSQLFPEPEQSSFCTEFVTDLVKWLELPEAVLPTMTAFAKGLGGEGADVFAPILLKDPILKDDPLVIIQVHLDLLEETFLESLKETKEEESETAEASRKKKENRRKWKRYLLIGLATVGGGTVIGVTGGLAAPLVAAGAATIIGSAGAAALGSVAGIAVMTSLFGAAGAGLTGYKMKKRVGAIEEFTFLPLTEGRQLHITIAITGWLASGKYRTFSAPWAALARSREQYCLAWEAKYLMELGNALETILSGLANMVAQEALKYTVLSGIVAALTWPASLLTVANVIDNPWGVCLHRSVEVGKHLAHILLSRQQGRRPVTLIGFSLGARVIYFCLQEMAQEKDCQGIIEDVVLLGAPVEGEAKHWEPFRKVVSGRIINGYCSGDWLLSFVYRTSSMRLRVAGLRPVLLQDRRVENVDLSSVVSGHLDYAKKMDVILKTVGIHTKPGWDEKGLLLAPGSLPQEEPHRAATTSSSEKTTPGDSPKVATSTDPTRAQVPTGLDQEGASPPAATSPAKSPQICSHGMDPNPLGCPDCASETQGPCPGLD</sequence>
<evidence type="ECO:0000256" key="6">
    <source>
        <dbReference type="SAM" id="MobiDB-lite"/>
    </source>
</evidence>
<dbReference type="PANTHER" id="PTHR17920">
    <property type="entry name" value="TRANSMEMBRANE AND COILED-COIL DOMAIN-CONTAINING PROTEIN 4 TMCO4"/>
    <property type="match status" value="1"/>
</dbReference>
<dbReference type="FunCoup" id="A0A8P0NGS6">
    <property type="interactions" value="13"/>
</dbReference>
<evidence type="ECO:0000256" key="1">
    <source>
        <dbReference type="ARBA" id="ARBA00004141"/>
    </source>
</evidence>
<evidence type="ECO:0000313" key="8">
    <source>
        <dbReference type="Ensembl" id="ENSCAFP00000022304.5"/>
    </source>
</evidence>
<feature type="transmembrane region" description="Helical" evidence="7">
    <location>
        <begin position="188"/>
        <end position="215"/>
    </location>
</feature>
<dbReference type="PANTHER" id="PTHR17920:SF3">
    <property type="entry name" value="TRANSMEMBRANE AND COILED-COIL DOMAIN-CONTAINING PROTEIN 4"/>
    <property type="match status" value="1"/>
</dbReference>
<dbReference type="Proteomes" id="UP000002254">
    <property type="component" value="Chromosome 2"/>
</dbReference>
<feature type="compositionally biased region" description="Low complexity" evidence="6">
    <location>
        <begin position="549"/>
        <end position="561"/>
    </location>
</feature>
<dbReference type="GO" id="GO:0016020">
    <property type="term" value="C:membrane"/>
    <property type="evidence" value="ECO:0007669"/>
    <property type="project" value="UniProtKB-SubCell"/>
</dbReference>
<evidence type="ECO:0000256" key="3">
    <source>
        <dbReference type="ARBA" id="ARBA00022692"/>
    </source>
</evidence>
<evidence type="ECO:0000256" key="4">
    <source>
        <dbReference type="ARBA" id="ARBA00022989"/>
    </source>
</evidence>
<name>A0A8P0NGS6_CANLF</name>
<keyword evidence="4 7" id="KW-1133">Transmembrane helix</keyword>
<gene>
    <name evidence="8" type="primary">TMCO4</name>
</gene>
<evidence type="ECO:0000256" key="5">
    <source>
        <dbReference type="ARBA" id="ARBA00023136"/>
    </source>
</evidence>
<feature type="region of interest" description="Disordered" evidence="6">
    <location>
        <begin position="497"/>
        <end position="590"/>
    </location>
</feature>
<comment type="subcellular location">
    <subcellularLocation>
        <location evidence="1">Membrane</location>
        <topology evidence="1">Multi-pass membrane protein</topology>
    </subcellularLocation>
</comment>
<keyword evidence="5 7" id="KW-0472">Membrane</keyword>
<dbReference type="OrthoDB" id="277931at2759"/>
<evidence type="ECO:0000256" key="2">
    <source>
        <dbReference type="ARBA" id="ARBA00009824"/>
    </source>
</evidence>
<dbReference type="SUPFAM" id="SSF53474">
    <property type="entry name" value="alpha/beta-Hydrolases"/>
    <property type="match status" value="1"/>
</dbReference>
<accession>A0A8P0NGS6</accession>
<proteinExistence type="inferred from homology"/>
<reference evidence="8" key="2">
    <citation type="submission" date="2025-08" db="UniProtKB">
        <authorList>
            <consortium name="Ensembl"/>
        </authorList>
    </citation>
    <scope>IDENTIFICATION</scope>
</reference>
<feature type="compositionally biased region" description="Polar residues" evidence="6">
    <location>
        <begin position="513"/>
        <end position="536"/>
    </location>
</feature>
<dbReference type="Ensembl" id="ENSCAFT00000024023.5">
    <property type="protein sequence ID" value="ENSCAFP00000022304.5"/>
    <property type="gene ID" value="ENSCAFG00000015128.5"/>
</dbReference>
<organism evidence="8 9">
    <name type="scientific">Canis lupus familiaris</name>
    <name type="common">Dog</name>
    <name type="synonym">Canis familiaris</name>
    <dbReference type="NCBI Taxonomy" id="9615"/>
    <lineage>
        <taxon>Eukaryota</taxon>
        <taxon>Metazoa</taxon>
        <taxon>Chordata</taxon>
        <taxon>Craniata</taxon>
        <taxon>Vertebrata</taxon>
        <taxon>Euteleostomi</taxon>
        <taxon>Mammalia</taxon>
        <taxon>Eutheria</taxon>
        <taxon>Laurasiatheria</taxon>
        <taxon>Carnivora</taxon>
        <taxon>Caniformia</taxon>
        <taxon>Canidae</taxon>
        <taxon>Canis</taxon>
    </lineage>
</organism>
<dbReference type="Pfam" id="PF05277">
    <property type="entry name" value="DUF726"/>
    <property type="match status" value="1"/>
</dbReference>